<reference evidence="6 7" key="1">
    <citation type="submission" date="2017-09" db="EMBL/GenBank/DDBJ databases">
        <authorList>
            <person name="Lee N."/>
            <person name="Cho B.-K."/>
        </authorList>
    </citation>
    <scope>NUCLEOTIDE SEQUENCE [LARGE SCALE GENOMIC DNA]</scope>
    <source>
        <strain evidence="6 7">ATCC 27465</strain>
    </source>
</reference>
<name>A0A5P2X421_STRST</name>
<feature type="region of interest" description="Disordered" evidence="3">
    <location>
        <begin position="507"/>
        <end position="527"/>
    </location>
</feature>
<accession>A0A5P2X421</accession>
<comment type="caution">
    <text evidence="2">Lacks conserved residue(s) required for the propagation of feature annotation.</text>
</comment>
<keyword evidence="4" id="KW-0812">Transmembrane</keyword>
<feature type="transmembrane region" description="Helical" evidence="4">
    <location>
        <begin position="946"/>
        <end position="972"/>
    </location>
</feature>
<proteinExistence type="predicted"/>
<feature type="transmembrane region" description="Helical" evidence="4">
    <location>
        <begin position="1107"/>
        <end position="1127"/>
    </location>
</feature>
<gene>
    <name evidence="6" type="ORF">CP982_04300</name>
</gene>
<feature type="region of interest" description="Disordered" evidence="3">
    <location>
        <begin position="244"/>
        <end position="282"/>
    </location>
</feature>
<keyword evidence="4" id="KW-0472">Membrane</keyword>
<feature type="active site" description="Nucleophile" evidence="2">
    <location>
        <position position="84"/>
    </location>
</feature>
<keyword evidence="2" id="KW-0442">Lipid degradation</keyword>
<dbReference type="Proteomes" id="UP000326505">
    <property type="component" value="Chromosome"/>
</dbReference>
<dbReference type="GO" id="GO:0016787">
    <property type="term" value="F:hydrolase activity"/>
    <property type="evidence" value="ECO:0007669"/>
    <property type="project" value="UniProtKB-UniRule"/>
</dbReference>
<dbReference type="AlphaFoldDB" id="A0A5P2X421"/>
<evidence type="ECO:0000313" key="7">
    <source>
        <dbReference type="Proteomes" id="UP000326505"/>
    </source>
</evidence>
<dbReference type="InterPro" id="IPR024282">
    <property type="entry name" value="DUF3376"/>
</dbReference>
<feature type="transmembrane region" description="Helical" evidence="4">
    <location>
        <begin position="1016"/>
        <end position="1039"/>
    </location>
</feature>
<dbReference type="GO" id="GO:0016042">
    <property type="term" value="P:lipid catabolic process"/>
    <property type="evidence" value="ECO:0007669"/>
    <property type="project" value="UniProtKB-UniRule"/>
</dbReference>
<dbReference type="PROSITE" id="PS51635">
    <property type="entry name" value="PNPLA"/>
    <property type="match status" value="1"/>
</dbReference>
<evidence type="ECO:0000259" key="5">
    <source>
        <dbReference type="PROSITE" id="PS51635"/>
    </source>
</evidence>
<evidence type="ECO:0000256" key="2">
    <source>
        <dbReference type="PROSITE-ProRule" id="PRU01161"/>
    </source>
</evidence>
<dbReference type="EMBL" id="CP023690">
    <property type="protein sequence ID" value="QEV58029.1"/>
    <property type="molecule type" value="Genomic_DNA"/>
</dbReference>
<dbReference type="Gene3D" id="3.40.1090.10">
    <property type="entry name" value="Cytosolic phospholipase A2 catalytic domain"/>
    <property type="match status" value="1"/>
</dbReference>
<dbReference type="InterPro" id="IPR016035">
    <property type="entry name" value="Acyl_Trfase/lysoPLipase"/>
</dbReference>
<feature type="short sequence motif" description="GXSXG" evidence="2">
    <location>
        <begin position="82"/>
        <end position="86"/>
    </location>
</feature>
<evidence type="ECO:0000313" key="6">
    <source>
        <dbReference type="EMBL" id="QEV58029.1"/>
    </source>
</evidence>
<sequence>MAQRAMRLSPVGADAGGMSPQEPGPRPAELRIALAMRGGVSLAVWMGGSCCEVAALRKKAGVYGPLLSRCRYTDVTVDVLAGTSAGGLNGVLLSCHLLYGMPFEAGVRNLWLNLGDLESLLRGTPRPNRVPDSLLRGDEAFYARLRLGLDELMEHCDPPAERPASLRLILTATRLRPRPDWVRPTLGQPLLTGRSRAYFRFRHRSPAGVPTPSLTDFPADPEERKEALNRLAYAARATSSFPGAFEPAQPVVDAPPTQATDPPRPPNLWGVSSETGSPDPASGGTVELVDGGLLDNIPVAWAVRAIAGSPADQGVDRWLLFLQPVPPYADAPVAEAGRRGVTRLLRLARKSLGIKAGTESLLDDVTEFQGAEDIDERHKGLVGVLPAEPASCAHAATRRWSAYLTGVGDAEARRVSLLLQDPTKITGPDPLPLPSGPGPLDFLDERLPDGSAPFLAALCRTGEHWVPPRETSWEDLPATGRSPMMAARAVRLLLDWLRAFEAQAYEDRPGTTRDGPATAEESPCAAMPPELPELRKRLYAHRLAVATLIAARDRTILHEFGVGLAHRTNDPLELKRRATLRLERLLPGRTDHGWEAWASDLAAAVTTDAVVPYARPAPRTASSYRTLCASLFESLAELGRDMGPVLTRGAADGCRSTTVPGFQALHKAAVGARGDMRKVLAAAEVLLGPLRPDPLAEPTHINFHTVSAANTSWATEYLAPATGGTATLRGMVEGKLSGNQLNNFSAFLSARWRISDWTWGRLDGAASLVKIVATDDRLRTAFGDPDDGLMDRVVSALAPSVDWLPGQLGDTTRGTSPLTPYTALAGLWENTPAGTGPWDRVRHLLVELRQREILKEELPVVAALRKQPGGGNPPAVPAKTPPVAFDTAFREFRRIGEETVPELLRAHDPRRAAVRLGLLAWPALEPSGNRWKAFLGRGVMWALKPFVWLPVVLAVLAPLLAACAGSLMWVGVAFSTQRWFSPPGHLVLALCVAPATVVGFLIRSQGVRWRSRLPRVLGWLGLALLPAVVLTTVLCLVLGKGPGHVAGDVSELTRQLIVGATMLAAASALLWAGVQGRVHAVCLLLVAVAAGGAAFLLQAWADGEGAWPTLLILYAVLTAVSLALNWLRPRTAS</sequence>
<feature type="active site" description="Proton acceptor" evidence="2">
    <location>
        <position position="290"/>
    </location>
</feature>
<dbReference type="InterPro" id="IPR002641">
    <property type="entry name" value="PNPLA_dom"/>
</dbReference>
<dbReference type="SUPFAM" id="SSF52151">
    <property type="entry name" value="FabD/lysophospholipase-like"/>
    <property type="match status" value="1"/>
</dbReference>
<organism evidence="6 7">
    <name type="scientific">Streptomyces spectabilis</name>
    <dbReference type="NCBI Taxonomy" id="68270"/>
    <lineage>
        <taxon>Bacteria</taxon>
        <taxon>Bacillati</taxon>
        <taxon>Actinomycetota</taxon>
        <taxon>Actinomycetes</taxon>
        <taxon>Kitasatosporales</taxon>
        <taxon>Streptomycetaceae</taxon>
        <taxon>Streptomyces</taxon>
    </lineage>
</organism>
<protein>
    <submittedName>
        <fullName evidence="6">DUF3376 domain-containing protein</fullName>
    </submittedName>
</protein>
<dbReference type="KEGG" id="sspb:CP982_04300"/>
<feature type="transmembrane region" description="Helical" evidence="4">
    <location>
        <begin position="1081"/>
        <end position="1101"/>
    </location>
</feature>
<evidence type="ECO:0000256" key="1">
    <source>
        <dbReference type="ARBA" id="ARBA00023098"/>
    </source>
</evidence>
<feature type="short sequence motif" description="DGA/G" evidence="2">
    <location>
        <begin position="290"/>
        <end position="292"/>
    </location>
</feature>
<feature type="transmembrane region" description="Helical" evidence="4">
    <location>
        <begin position="1055"/>
        <end position="1074"/>
    </location>
</feature>
<evidence type="ECO:0000256" key="4">
    <source>
        <dbReference type="SAM" id="Phobius"/>
    </source>
</evidence>
<feature type="region of interest" description="Disordered" evidence="3">
    <location>
        <begin position="1"/>
        <end position="26"/>
    </location>
</feature>
<keyword evidence="4" id="KW-1133">Transmembrane helix</keyword>
<dbReference type="Pfam" id="PF01734">
    <property type="entry name" value="Patatin"/>
    <property type="match status" value="1"/>
</dbReference>
<keyword evidence="2" id="KW-0378">Hydrolase</keyword>
<feature type="domain" description="PNPLA" evidence="5">
    <location>
        <begin position="34"/>
        <end position="303"/>
    </location>
</feature>
<evidence type="ECO:0000256" key="3">
    <source>
        <dbReference type="SAM" id="MobiDB-lite"/>
    </source>
</evidence>
<keyword evidence="1 2" id="KW-0443">Lipid metabolism</keyword>
<dbReference type="Pfam" id="PF11856">
    <property type="entry name" value="DUF3376"/>
    <property type="match status" value="1"/>
</dbReference>